<protein>
    <recommendedName>
        <fullName evidence="2">C-type lectin domain-containing protein</fullName>
    </recommendedName>
</protein>
<accession>A0A3Q1BBJ5</accession>
<dbReference type="PROSITE" id="PS00615">
    <property type="entry name" value="C_TYPE_LECTIN_1"/>
    <property type="match status" value="1"/>
</dbReference>
<proteinExistence type="predicted"/>
<dbReference type="InterPro" id="IPR016186">
    <property type="entry name" value="C-type_lectin-like/link_sf"/>
</dbReference>
<reference evidence="3 4" key="1">
    <citation type="submission" date="2022-01" db="EMBL/GenBank/DDBJ databases">
        <title>A chromosome-scale genome assembly of the false clownfish, Amphiprion ocellaris.</title>
        <authorList>
            <person name="Ryu T."/>
        </authorList>
    </citation>
    <scope>NUCLEOTIDE SEQUENCE [LARGE SCALE GENOMIC DNA]</scope>
</reference>
<dbReference type="GeneTree" id="ENSGT01100000263473"/>
<dbReference type="AlphaFoldDB" id="A0A3Q1BBJ5"/>
<keyword evidence="1" id="KW-1015">Disulfide bond</keyword>
<dbReference type="Gene3D" id="3.10.100.10">
    <property type="entry name" value="Mannose-Binding Protein A, subunit A"/>
    <property type="match status" value="2"/>
</dbReference>
<feature type="domain" description="C-type lectin" evidence="2">
    <location>
        <begin position="151"/>
        <end position="257"/>
    </location>
</feature>
<evidence type="ECO:0000259" key="2">
    <source>
        <dbReference type="PROSITE" id="PS50041"/>
    </source>
</evidence>
<evidence type="ECO:0000313" key="3">
    <source>
        <dbReference type="Ensembl" id="ENSAOCP00000009884.2"/>
    </source>
</evidence>
<dbReference type="SMART" id="SM00034">
    <property type="entry name" value="CLECT"/>
    <property type="match status" value="2"/>
</dbReference>
<dbReference type="PROSITE" id="PS50041">
    <property type="entry name" value="C_TYPE_LECTIN_2"/>
    <property type="match status" value="2"/>
</dbReference>
<dbReference type="Proteomes" id="UP001501940">
    <property type="component" value="Chromosome 9"/>
</dbReference>
<sequence length="326" mass="38281">MDHKQILTFLFFGLTSHSHAILREYHYVDLKMSWSDAQHYCRVKYTDLATFENMDDISRLKRLGLKTSESWIGLTDDPKSWIGTMGNDANSWTWSATGETSKTGYHNWSPGFPNNRGGNQLCGFSTNKGKWDDWACDSRLYFICFQDTNPPGQKTYTRIEKWMNWTDAQAYCRTHYTDLAMMENDQENTLMMSVQPNFDWIGLYREGWRWSDKSDSSFRNWMNGQPDNNGNQYCVAEKSNHLWLDDSCNVEKHFWCHEVPSVKTIVKMKIQTDADLSDPDVNIQILDQMDEMLRNKGLTDFKLRWKIQPRKEEEEDKDEDKCPVAS</sequence>
<dbReference type="PANTHER" id="PTHR45784">
    <property type="entry name" value="C-TYPE LECTIN DOMAIN FAMILY 20 MEMBER A-RELATED"/>
    <property type="match status" value="1"/>
</dbReference>
<dbReference type="InterPro" id="IPR001304">
    <property type="entry name" value="C-type_lectin-like"/>
</dbReference>
<reference evidence="3" key="3">
    <citation type="submission" date="2025-09" db="UniProtKB">
        <authorList>
            <consortium name="Ensembl"/>
        </authorList>
    </citation>
    <scope>IDENTIFICATION</scope>
</reference>
<keyword evidence="4" id="KW-1185">Reference proteome</keyword>
<feature type="domain" description="C-type lectin" evidence="2">
    <location>
        <begin position="25"/>
        <end position="145"/>
    </location>
</feature>
<dbReference type="InterPro" id="IPR018378">
    <property type="entry name" value="C-type_lectin_CS"/>
</dbReference>
<organism evidence="3 4">
    <name type="scientific">Amphiprion ocellaris</name>
    <name type="common">Clown anemonefish</name>
    <dbReference type="NCBI Taxonomy" id="80972"/>
    <lineage>
        <taxon>Eukaryota</taxon>
        <taxon>Metazoa</taxon>
        <taxon>Chordata</taxon>
        <taxon>Craniata</taxon>
        <taxon>Vertebrata</taxon>
        <taxon>Euteleostomi</taxon>
        <taxon>Actinopterygii</taxon>
        <taxon>Neopterygii</taxon>
        <taxon>Teleostei</taxon>
        <taxon>Neoteleostei</taxon>
        <taxon>Acanthomorphata</taxon>
        <taxon>Ovalentaria</taxon>
        <taxon>Pomacentridae</taxon>
        <taxon>Amphiprion</taxon>
    </lineage>
</organism>
<dbReference type="Ensembl" id="ENSAOCT00000016766.2">
    <property type="protein sequence ID" value="ENSAOCP00000009884.2"/>
    <property type="gene ID" value="ENSAOCG00000014064.2"/>
</dbReference>
<evidence type="ECO:0000256" key="1">
    <source>
        <dbReference type="ARBA" id="ARBA00023157"/>
    </source>
</evidence>
<dbReference type="Pfam" id="PF00059">
    <property type="entry name" value="Lectin_C"/>
    <property type="match status" value="2"/>
</dbReference>
<evidence type="ECO:0000313" key="4">
    <source>
        <dbReference type="Proteomes" id="UP001501940"/>
    </source>
</evidence>
<reference evidence="3" key="2">
    <citation type="submission" date="2025-08" db="UniProtKB">
        <authorList>
            <consortium name="Ensembl"/>
        </authorList>
    </citation>
    <scope>IDENTIFICATION</scope>
</reference>
<dbReference type="PANTHER" id="PTHR45784:SF3">
    <property type="entry name" value="C-TYPE LECTIN DOMAIN FAMILY 4 MEMBER K-LIKE-RELATED"/>
    <property type="match status" value="1"/>
</dbReference>
<dbReference type="SUPFAM" id="SSF56436">
    <property type="entry name" value="C-type lectin-like"/>
    <property type="match status" value="2"/>
</dbReference>
<name>A0A3Q1BBJ5_AMPOC</name>
<dbReference type="InterPro" id="IPR016187">
    <property type="entry name" value="CTDL_fold"/>
</dbReference>
<dbReference type="OMA" id="CAKSECK"/>